<dbReference type="PANTHER" id="PTHR11738">
    <property type="entry name" value="MHC CLASS I NK CELL RECEPTOR"/>
    <property type="match status" value="1"/>
</dbReference>
<proteinExistence type="predicted"/>
<dbReference type="PROSITE" id="PS50835">
    <property type="entry name" value="IG_LIKE"/>
    <property type="match status" value="1"/>
</dbReference>
<dbReference type="FunFam" id="2.60.40.10:FF:000049">
    <property type="entry name" value="Leukocyte immunoglobulin-like receptor subfamily B member 1"/>
    <property type="match status" value="1"/>
</dbReference>
<dbReference type="InterPro" id="IPR036179">
    <property type="entry name" value="Ig-like_dom_sf"/>
</dbReference>
<evidence type="ECO:0000256" key="1">
    <source>
        <dbReference type="ARBA" id="ARBA00022729"/>
    </source>
</evidence>
<dbReference type="Gene3D" id="2.60.40.10">
    <property type="entry name" value="Immunoglobulins"/>
    <property type="match status" value="2"/>
</dbReference>
<evidence type="ECO:0000259" key="4">
    <source>
        <dbReference type="PROSITE" id="PS50835"/>
    </source>
</evidence>
<evidence type="ECO:0000313" key="6">
    <source>
        <dbReference type="Proteomes" id="UP000694892"/>
    </source>
</evidence>
<dbReference type="SMART" id="SM00409">
    <property type="entry name" value="IG"/>
    <property type="match status" value="2"/>
</dbReference>
<keyword evidence="1" id="KW-0732">Signal</keyword>
<dbReference type="OMA" id="TTICCSC"/>
<evidence type="ECO:0000313" key="5">
    <source>
        <dbReference type="EMBL" id="OCT70883.1"/>
    </source>
</evidence>
<name>A0A974CCX3_XENLA</name>
<gene>
    <name evidence="5" type="ORF">XELAEV_18037808mg</name>
</gene>
<organism evidence="5 6">
    <name type="scientific">Xenopus laevis</name>
    <name type="common">African clawed frog</name>
    <dbReference type="NCBI Taxonomy" id="8355"/>
    <lineage>
        <taxon>Eukaryota</taxon>
        <taxon>Metazoa</taxon>
        <taxon>Chordata</taxon>
        <taxon>Craniata</taxon>
        <taxon>Vertebrata</taxon>
        <taxon>Euteleostomi</taxon>
        <taxon>Amphibia</taxon>
        <taxon>Batrachia</taxon>
        <taxon>Anura</taxon>
        <taxon>Pipoidea</taxon>
        <taxon>Pipidae</taxon>
        <taxon>Xenopodinae</taxon>
        <taxon>Xenopus</taxon>
        <taxon>Xenopus</taxon>
    </lineage>
</organism>
<dbReference type="EMBL" id="CM004479">
    <property type="protein sequence ID" value="OCT70883.1"/>
    <property type="molecule type" value="Genomic_DNA"/>
</dbReference>
<keyword evidence="2" id="KW-1015">Disulfide bond</keyword>
<sequence length="283" mass="31592">MSSGASSQSVTPLLVTRLGDVTGRTGEGLSDTLQNIMLSMREPSLPVVSDQYQKSIDNLSKPTLLTYPGDVIMVGETVIFLCQTAHIGASRFLLECQRQSLPVEQSESKFTIVGVTLNNTCKYYTCQYCVQSSCSESSDPLNLYVRENFPPPKIFASPHKIVQPGDPITIECSSPYENVYFSLYKDNHLVVEDVNNGSTFRYKIKQTYDEDAGQYICKFKKTMANNLLLRSEPSDPLHIKVKGKKLYLLLCATHFKLSLGLYKISCIAIYSWLFSTKSSEIVG</sequence>
<dbReference type="InterPro" id="IPR013783">
    <property type="entry name" value="Ig-like_fold"/>
</dbReference>
<dbReference type="InterPro" id="IPR050412">
    <property type="entry name" value="Ig-like_Receptors_ImmuneReg"/>
</dbReference>
<keyword evidence="3" id="KW-0393">Immunoglobulin domain</keyword>
<reference evidence="6" key="1">
    <citation type="journal article" date="2016" name="Nature">
        <title>Genome evolution in the allotetraploid frog Xenopus laevis.</title>
        <authorList>
            <person name="Session A.M."/>
            <person name="Uno Y."/>
            <person name="Kwon T."/>
            <person name="Chapman J.A."/>
            <person name="Toyoda A."/>
            <person name="Takahashi S."/>
            <person name="Fukui A."/>
            <person name="Hikosaka A."/>
            <person name="Suzuki A."/>
            <person name="Kondo M."/>
            <person name="van Heeringen S.J."/>
            <person name="Quigley I."/>
            <person name="Heinz S."/>
            <person name="Ogino H."/>
            <person name="Ochi H."/>
            <person name="Hellsten U."/>
            <person name="Lyons J.B."/>
            <person name="Simakov O."/>
            <person name="Putnam N."/>
            <person name="Stites J."/>
            <person name="Kuroki Y."/>
            <person name="Tanaka T."/>
            <person name="Michiue T."/>
            <person name="Watanabe M."/>
            <person name="Bogdanovic O."/>
            <person name="Lister R."/>
            <person name="Georgiou G."/>
            <person name="Paranjpe S.S."/>
            <person name="van Kruijsbergen I."/>
            <person name="Shu S."/>
            <person name="Carlson J."/>
            <person name="Kinoshita T."/>
            <person name="Ohta Y."/>
            <person name="Mawaribuchi S."/>
            <person name="Jenkins J."/>
            <person name="Grimwood J."/>
            <person name="Schmutz J."/>
            <person name="Mitros T."/>
            <person name="Mozaffari S.V."/>
            <person name="Suzuki Y."/>
            <person name="Haramoto Y."/>
            <person name="Yamamoto T.S."/>
            <person name="Takagi C."/>
            <person name="Heald R."/>
            <person name="Miller K."/>
            <person name="Haudenschild C."/>
            <person name="Kitzman J."/>
            <person name="Nakayama T."/>
            <person name="Izutsu Y."/>
            <person name="Robert J."/>
            <person name="Fortriede J."/>
            <person name="Burns K."/>
            <person name="Lotay V."/>
            <person name="Karimi K."/>
            <person name="Yasuoka Y."/>
            <person name="Dichmann D.S."/>
            <person name="Flajnik M.F."/>
            <person name="Houston D.W."/>
            <person name="Shendure J."/>
            <person name="DuPasquier L."/>
            <person name="Vize P.D."/>
            <person name="Zorn A.M."/>
            <person name="Ito M."/>
            <person name="Marcotte E.M."/>
            <person name="Wallingford J.B."/>
            <person name="Ito Y."/>
            <person name="Asashima M."/>
            <person name="Ueno N."/>
            <person name="Matsuda Y."/>
            <person name="Veenstra G.J."/>
            <person name="Fujiyama A."/>
            <person name="Harland R.M."/>
            <person name="Taira M."/>
            <person name="Rokhsar D.S."/>
        </authorList>
    </citation>
    <scope>NUCLEOTIDE SEQUENCE [LARGE SCALE GENOMIC DNA]</scope>
    <source>
        <strain evidence="6">J</strain>
    </source>
</reference>
<dbReference type="InterPro" id="IPR007110">
    <property type="entry name" value="Ig-like_dom"/>
</dbReference>
<dbReference type="Proteomes" id="UP000694892">
    <property type="component" value="Chromosome 7S"/>
</dbReference>
<dbReference type="InterPro" id="IPR003599">
    <property type="entry name" value="Ig_sub"/>
</dbReference>
<protein>
    <recommendedName>
        <fullName evidence="4">Ig-like domain-containing protein</fullName>
    </recommendedName>
</protein>
<dbReference type="PANTHER" id="PTHR11738:SF186">
    <property type="entry name" value="OSTEOCLAST-ASSOCIATED IMMUNOGLOBULIN-LIKE RECEPTOR"/>
    <property type="match status" value="1"/>
</dbReference>
<dbReference type="GO" id="GO:0002764">
    <property type="term" value="P:immune response-regulating signaling pathway"/>
    <property type="evidence" value="ECO:0007669"/>
    <property type="project" value="TreeGrafter"/>
</dbReference>
<evidence type="ECO:0000256" key="3">
    <source>
        <dbReference type="ARBA" id="ARBA00023319"/>
    </source>
</evidence>
<accession>A0A974CCX3</accession>
<dbReference type="AlphaFoldDB" id="A0A974CCX3"/>
<evidence type="ECO:0000256" key="2">
    <source>
        <dbReference type="ARBA" id="ARBA00023157"/>
    </source>
</evidence>
<dbReference type="SUPFAM" id="SSF48726">
    <property type="entry name" value="Immunoglobulin"/>
    <property type="match status" value="2"/>
</dbReference>
<feature type="domain" description="Ig-like" evidence="4">
    <location>
        <begin position="152"/>
        <end position="217"/>
    </location>
</feature>